<proteinExistence type="predicted"/>
<organism evidence="2">
    <name type="scientific">Rhizophora mucronata</name>
    <name type="common">Asiatic mangrove</name>
    <dbReference type="NCBI Taxonomy" id="61149"/>
    <lineage>
        <taxon>Eukaryota</taxon>
        <taxon>Viridiplantae</taxon>
        <taxon>Streptophyta</taxon>
        <taxon>Embryophyta</taxon>
        <taxon>Tracheophyta</taxon>
        <taxon>Spermatophyta</taxon>
        <taxon>Magnoliopsida</taxon>
        <taxon>eudicotyledons</taxon>
        <taxon>Gunneridae</taxon>
        <taxon>Pentapetalae</taxon>
        <taxon>rosids</taxon>
        <taxon>fabids</taxon>
        <taxon>Malpighiales</taxon>
        <taxon>Rhizophoraceae</taxon>
        <taxon>Rhizophora</taxon>
    </lineage>
</organism>
<dbReference type="AlphaFoldDB" id="A0A2P2Q0Z6"/>
<accession>A0A2P2Q0Z6</accession>
<name>A0A2P2Q0Z6_RHIMU</name>
<evidence type="ECO:0000313" key="2">
    <source>
        <dbReference type="EMBL" id="MBX60666.1"/>
    </source>
</evidence>
<sequence>MNLGMAELDTTVSLPPSPRGADGKKSILSNCNLSFCFLIVL</sequence>
<feature type="region of interest" description="Disordered" evidence="1">
    <location>
        <begin position="1"/>
        <end position="23"/>
    </location>
</feature>
<reference evidence="2" key="1">
    <citation type="submission" date="2018-02" db="EMBL/GenBank/DDBJ databases">
        <title>Rhizophora mucronata_Transcriptome.</title>
        <authorList>
            <person name="Meera S.P."/>
            <person name="Sreeshan A."/>
            <person name="Augustine A."/>
        </authorList>
    </citation>
    <scope>NUCLEOTIDE SEQUENCE</scope>
    <source>
        <tissue evidence="2">Leaf</tissue>
    </source>
</reference>
<evidence type="ECO:0000256" key="1">
    <source>
        <dbReference type="SAM" id="MobiDB-lite"/>
    </source>
</evidence>
<dbReference type="EMBL" id="GGEC01080182">
    <property type="protein sequence ID" value="MBX60666.1"/>
    <property type="molecule type" value="Transcribed_RNA"/>
</dbReference>
<protein>
    <submittedName>
        <fullName evidence="2">Uncharacterized protein</fullName>
    </submittedName>
</protein>